<dbReference type="InterPro" id="IPR043917">
    <property type="entry name" value="DUF5753"/>
</dbReference>
<organism evidence="3 4">
    <name type="scientific">Nocardia terpenica</name>
    <dbReference type="NCBI Taxonomy" id="455432"/>
    <lineage>
        <taxon>Bacteria</taxon>
        <taxon>Bacillati</taxon>
        <taxon>Actinomycetota</taxon>
        <taxon>Actinomycetes</taxon>
        <taxon>Mycobacteriales</taxon>
        <taxon>Nocardiaceae</taxon>
        <taxon>Nocardia</taxon>
    </lineage>
</organism>
<dbReference type="STRING" id="455432.AWN90_25140"/>
<accession>A0A164NHF9</accession>
<dbReference type="KEGG" id="ntp:CRH09_23650"/>
<reference evidence="3 4" key="1">
    <citation type="submission" date="2016-04" db="EMBL/GenBank/DDBJ databases">
        <authorList>
            <person name="Evans L.H."/>
            <person name="Alamgir A."/>
            <person name="Owens N."/>
            <person name="Weber N.D."/>
            <person name="Virtaneva K."/>
            <person name="Barbian K."/>
            <person name="Babar A."/>
            <person name="Rosenke K."/>
        </authorList>
    </citation>
    <scope>NUCLEOTIDE SEQUENCE [LARGE SCALE GENOMIC DNA]</scope>
    <source>
        <strain evidence="3 4">IFM 0406</strain>
    </source>
</reference>
<proteinExistence type="predicted"/>
<dbReference type="Pfam" id="PF13560">
    <property type="entry name" value="HTH_31"/>
    <property type="match status" value="1"/>
</dbReference>
<dbReference type="Pfam" id="PF19054">
    <property type="entry name" value="DUF5753"/>
    <property type="match status" value="1"/>
</dbReference>
<feature type="domain" description="HTH cro/C1-type" evidence="1">
    <location>
        <begin position="16"/>
        <end position="52"/>
    </location>
</feature>
<sequence>MASSVQEARGALGKRLREIRRRSGMTGRELARRAGWHETKVSKIEYGVIRPSDADIRAYCLHSGANDQLEDLLATLHNIDSAYIEWRQALGAGMKHRQQQTLRLESRASVIRNWEPSIVSGLLQTADYATAIMKNVISFYGIPDDLDDAVAKRMERQRILYKRGKRFHILLGEQSLYTTLGDDQIMLGQLDRLYSVIGMASVMLGIVPRTAEGLVVVENFFMFDNRMVKVEGHTAGITITQPREIALYGRAFDTLARQSVTGEAARGLIRKAIDARAG</sequence>
<evidence type="ECO:0000313" key="3">
    <source>
        <dbReference type="EMBL" id="KZM74370.1"/>
    </source>
</evidence>
<evidence type="ECO:0000313" key="5">
    <source>
        <dbReference type="Proteomes" id="UP000221961"/>
    </source>
</evidence>
<dbReference type="InterPro" id="IPR010982">
    <property type="entry name" value="Lambda_DNA-bd_dom_sf"/>
</dbReference>
<dbReference type="CDD" id="cd00093">
    <property type="entry name" value="HTH_XRE"/>
    <property type="match status" value="1"/>
</dbReference>
<protein>
    <submittedName>
        <fullName evidence="3">DNA-binding protein</fullName>
    </submittedName>
    <submittedName>
        <fullName evidence="2">XRE family transcriptional regulator</fullName>
    </submittedName>
</protein>
<dbReference type="PROSITE" id="PS50943">
    <property type="entry name" value="HTH_CROC1"/>
    <property type="match status" value="1"/>
</dbReference>
<evidence type="ECO:0000313" key="2">
    <source>
        <dbReference type="EMBL" id="ATL68735.1"/>
    </source>
</evidence>
<keyword evidence="3" id="KW-0238">DNA-binding</keyword>
<dbReference type="Proteomes" id="UP000076512">
    <property type="component" value="Unassembled WGS sequence"/>
</dbReference>
<dbReference type="Gene3D" id="1.10.260.40">
    <property type="entry name" value="lambda repressor-like DNA-binding domains"/>
    <property type="match status" value="1"/>
</dbReference>
<dbReference type="AlphaFoldDB" id="A0A164NHF9"/>
<dbReference type="Proteomes" id="UP000221961">
    <property type="component" value="Chromosome"/>
</dbReference>
<gene>
    <name evidence="3" type="ORF">AWN90_25140</name>
    <name evidence="2" type="ORF">CRH09_23650</name>
</gene>
<dbReference type="InterPro" id="IPR001387">
    <property type="entry name" value="Cro/C1-type_HTH"/>
</dbReference>
<dbReference type="RefSeq" id="WP_082871341.1">
    <property type="nucleotide sequence ID" value="NZ_CP023778.1"/>
</dbReference>
<evidence type="ECO:0000313" key="4">
    <source>
        <dbReference type="Proteomes" id="UP000076512"/>
    </source>
</evidence>
<dbReference type="GeneID" id="88360343"/>
<reference evidence="2 5" key="2">
    <citation type="submission" date="2017-10" db="EMBL/GenBank/DDBJ databases">
        <title>Comparative genomics between pathogenic Norcardia.</title>
        <authorList>
            <person name="Zeng L."/>
        </authorList>
    </citation>
    <scope>NUCLEOTIDE SEQUENCE [LARGE SCALE GENOMIC DNA]</scope>
    <source>
        <strain evidence="2 5">NC_YFY_NT001</strain>
    </source>
</reference>
<evidence type="ECO:0000259" key="1">
    <source>
        <dbReference type="PROSITE" id="PS50943"/>
    </source>
</evidence>
<dbReference type="SMART" id="SM00530">
    <property type="entry name" value="HTH_XRE"/>
    <property type="match status" value="1"/>
</dbReference>
<keyword evidence="4" id="KW-1185">Reference proteome</keyword>
<dbReference type="SUPFAM" id="SSF47413">
    <property type="entry name" value="lambda repressor-like DNA-binding domains"/>
    <property type="match status" value="1"/>
</dbReference>
<name>A0A164NHF9_9NOCA</name>
<dbReference type="EMBL" id="CP023778">
    <property type="protein sequence ID" value="ATL68735.1"/>
    <property type="molecule type" value="Genomic_DNA"/>
</dbReference>
<dbReference type="EMBL" id="LWGR01000005">
    <property type="protein sequence ID" value="KZM74370.1"/>
    <property type="molecule type" value="Genomic_DNA"/>
</dbReference>
<dbReference type="OrthoDB" id="4534176at2"/>
<dbReference type="GO" id="GO:0003677">
    <property type="term" value="F:DNA binding"/>
    <property type="evidence" value="ECO:0007669"/>
    <property type="project" value="UniProtKB-KW"/>
</dbReference>